<dbReference type="InterPro" id="IPR035914">
    <property type="entry name" value="Sperma_CUB_dom_sf"/>
</dbReference>
<dbReference type="FunFam" id="2.60.120.290:FF:000013">
    <property type="entry name" value="Membrane frizzled-related protein"/>
    <property type="match status" value="1"/>
</dbReference>
<feature type="domain" description="CUB" evidence="13">
    <location>
        <begin position="929"/>
        <end position="1035"/>
    </location>
</feature>
<feature type="disulfide bond" evidence="12">
    <location>
        <begin position="730"/>
        <end position="740"/>
    </location>
</feature>
<evidence type="ECO:0000259" key="14">
    <source>
        <dbReference type="PROSITE" id="PS50287"/>
    </source>
</evidence>
<dbReference type="PROSITE" id="PS01180">
    <property type="entry name" value="CUB"/>
    <property type="match status" value="1"/>
</dbReference>
<evidence type="ECO:0000256" key="9">
    <source>
        <dbReference type="ARBA" id="ARBA00030560"/>
    </source>
</evidence>
<dbReference type="PANTHER" id="PTHR48071:SF27">
    <property type="entry name" value="SCAVENGER RECEPTOR CYSTEINE-RICH TYPE 1 PROTEIN M130-LIKE"/>
    <property type="match status" value="1"/>
</dbReference>
<feature type="disulfide bond" evidence="12">
    <location>
        <begin position="105"/>
        <end position="115"/>
    </location>
</feature>
<feature type="disulfide bond" evidence="12">
    <location>
        <begin position="489"/>
        <end position="499"/>
    </location>
</feature>
<feature type="disulfide bond" evidence="12">
    <location>
        <begin position="319"/>
        <end position="383"/>
    </location>
</feature>
<feature type="disulfide bond" evidence="12">
    <location>
        <begin position="699"/>
        <end position="760"/>
    </location>
</feature>
<evidence type="ECO:0000256" key="8">
    <source>
        <dbReference type="ARBA" id="ARBA00023180"/>
    </source>
</evidence>
<dbReference type="GO" id="GO:0005886">
    <property type="term" value="C:plasma membrane"/>
    <property type="evidence" value="ECO:0007669"/>
    <property type="project" value="TreeGrafter"/>
</dbReference>
<keyword evidence="7 12" id="KW-1015">Disulfide bond</keyword>
<evidence type="ECO:0000259" key="15">
    <source>
        <dbReference type="PROSITE" id="PS51034"/>
    </source>
</evidence>
<dbReference type="PANTHER" id="PTHR48071">
    <property type="entry name" value="SRCR DOMAIN-CONTAINING PROTEIN"/>
    <property type="match status" value="1"/>
</dbReference>
<evidence type="ECO:0000256" key="2">
    <source>
        <dbReference type="ARBA" id="ARBA00022448"/>
    </source>
</evidence>
<evidence type="ECO:0000256" key="3">
    <source>
        <dbReference type="ARBA" id="ARBA00022473"/>
    </source>
</evidence>
<feature type="disulfide bond" evidence="12">
    <location>
        <begin position="194"/>
        <end position="258"/>
    </location>
</feature>
<dbReference type="InterPro" id="IPR001190">
    <property type="entry name" value="SRCR"/>
</dbReference>
<dbReference type="Proteomes" id="UP000694380">
    <property type="component" value="Chromosome 6"/>
</dbReference>
<dbReference type="GO" id="GO:0004252">
    <property type="term" value="F:serine-type endopeptidase activity"/>
    <property type="evidence" value="ECO:0007669"/>
    <property type="project" value="TreeGrafter"/>
</dbReference>
<name>A0A8C3F0Q7_CHRPI</name>
<feature type="disulfide bond" evidence="12">
    <location>
        <begin position="363"/>
        <end position="373"/>
    </location>
</feature>
<feature type="disulfide bond" evidence="12">
    <location>
        <begin position="238"/>
        <end position="248"/>
    </location>
</feature>
<feature type="disulfide bond" evidence="12">
    <location>
        <begin position="855"/>
        <end position="916"/>
    </location>
</feature>
<dbReference type="GO" id="GO:0031638">
    <property type="term" value="P:zymogen activation"/>
    <property type="evidence" value="ECO:0007669"/>
    <property type="project" value="TreeGrafter"/>
</dbReference>
<dbReference type="SMART" id="SM00241">
    <property type="entry name" value="ZP"/>
    <property type="match status" value="1"/>
</dbReference>
<dbReference type="Gene3D" id="2.60.40.4100">
    <property type="entry name" value="Zona pellucida, ZP-C domain"/>
    <property type="match status" value="1"/>
</dbReference>
<dbReference type="SUPFAM" id="SSF49854">
    <property type="entry name" value="Spermadhesin, CUB domain"/>
    <property type="match status" value="1"/>
</dbReference>
<feature type="domain" description="SRCR" evidence="14">
    <location>
        <begin position="817"/>
        <end position="917"/>
    </location>
</feature>
<dbReference type="InterPro" id="IPR042235">
    <property type="entry name" value="ZP-C_dom"/>
</dbReference>
<dbReference type="FunFam" id="2.60.40.4100:FF:000005">
    <property type="entry name" value="Deleted in malignant brain tumors 1"/>
    <property type="match status" value="1"/>
</dbReference>
<feature type="domain" description="SRCR" evidence="14">
    <location>
        <begin position="661"/>
        <end position="761"/>
    </location>
</feature>
<accession>A0A8C3F0Q7</accession>
<feature type="disulfide bond" evidence="12">
    <location>
        <begin position="74"/>
        <end position="135"/>
    </location>
</feature>
<evidence type="ECO:0000256" key="7">
    <source>
        <dbReference type="ARBA" id="ARBA00023157"/>
    </source>
</evidence>
<feature type="domain" description="ZP" evidence="15">
    <location>
        <begin position="1044"/>
        <end position="1292"/>
    </location>
</feature>
<keyword evidence="2" id="KW-0813">Transport</keyword>
<keyword evidence="3" id="KW-0217">Developmental protein</keyword>
<comment type="similarity">
    <text evidence="1">Belongs to the DMBT1 family.</text>
</comment>
<proteinExistence type="inferred from homology"/>
<dbReference type="CDD" id="cd00041">
    <property type="entry name" value="CUB"/>
    <property type="match status" value="1"/>
</dbReference>
<evidence type="ECO:0000313" key="17">
    <source>
        <dbReference type="Proteomes" id="UP000694380"/>
    </source>
</evidence>
<dbReference type="InterPro" id="IPR036772">
    <property type="entry name" value="SRCR-like_dom_sf"/>
</dbReference>
<evidence type="ECO:0000256" key="11">
    <source>
        <dbReference type="ARBA" id="ARBA00047200"/>
    </source>
</evidence>
<dbReference type="Pfam" id="PF00530">
    <property type="entry name" value="SRCR"/>
    <property type="match status" value="7"/>
</dbReference>
<feature type="disulfide bond" evidence="12">
    <location>
        <begin position="886"/>
        <end position="896"/>
    </location>
</feature>
<comment type="caution">
    <text evidence="12">Lacks conserved residue(s) required for the propagation of feature annotation.</text>
</comment>
<keyword evidence="17" id="KW-1185">Reference proteome</keyword>
<dbReference type="FunFam" id="3.10.250.10:FF:000003">
    <property type="entry name" value="Deleted in malignant brain tumors 1"/>
    <property type="match status" value="5"/>
</dbReference>
<reference evidence="16" key="1">
    <citation type="journal article" date="2015" name="Genome Biol. Evol.">
        <title>Physical Mapping and Refinement of the Painted Turtle Genome (Chrysemys picta) Inform Amniote Genome Evolution and Challenge Turtle-Bird Chromosomal Conservation.</title>
        <authorList>
            <person name="Badenhorst D."/>
            <person name="Hillier L.W."/>
            <person name="Literman R."/>
            <person name="Montiel E.E."/>
            <person name="Radhakrishnan S."/>
            <person name="Shen Y."/>
            <person name="Minx P."/>
            <person name="Janes D.E."/>
            <person name="Warren W.C."/>
            <person name="Edwards S.V."/>
            <person name="Valenzuela N."/>
        </authorList>
    </citation>
    <scope>NUCLEOTIDE SEQUENCE [LARGE SCALE GENOMIC DNA]</scope>
</reference>
<keyword evidence="5" id="KW-0677">Repeat</keyword>
<dbReference type="FunFam" id="3.10.250.10:FF:000013">
    <property type="entry name" value="CD163 molecule like 1"/>
    <property type="match status" value="1"/>
</dbReference>
<keyword evidence="4" id="KW-0732">Signal</keyword>
<evidence type="ECO:0000256" key="12">
    <source>
        <dbReference type="PROSITE-ProRule" id="PRU00196"/>
    </source>
</evidence>
<feature type="domain" description="SRCR" evidence="14">
    <location>
        <begin position="548"/>
        <end position="647"/>
    </location>
</feature>
<reference evidence="16" key="3">
    <citation type="submission" date="2025-09" db="UniProtKB">
        <authorList>
            <consortium name="Ensembl"/>
        </authorList>
    </citation>
    <scope>IDENTIFICATION</scope>
</reference>
<keyword evidence="6" id="KW-0653">Protein transport</keyword>
<dbReference type="SMART" id="SM00202">
    <property type="entry name" value="SR"/>
    <property type="match status" value="7"/>
</dbReference>
<evidence type="ECO:0000256" key="10">
    <source>
        <dbReference type="ARBA" id="ARBA00047197"/>
    </source>
</evidence>
<dbReference type="InterPro" id="IPR001507">
    <property type="entry name" value="ZP_dom"/>
</dbReference>
<reference evidence="16" key="2">
    <citation type="submission" date="2025-08" db="UniProtKB">
        <authorList>
            <consortium name="Ensembl"/>
        </authorList>
    </citation>
    <scope>IDENTIFICATION</scope>
</reference>
<dbReference type="Pfam" id="PF00431">
    <property type="entry name" value="CUB"/>
    <property type="match status" value="1"/>
</dbReference>
<dbReference type="Gene3D" id="2.60.40.3210">
    <property type="entry name" value="Zona pellucida, ZP-N domain"/>
    <property type="match status" value="1"/>
</dbReference>
<evidence type="ECO:0000256" key="5">
    <source>
        <dbReference type="ARBA" id="ARBA00022737"/>
    </source>
</evidence>
<dbReference type="Gene3D" id="3.10.250.10">
    <property type="entry name" value="SRCR-like domain"/>
    <property type="match status" value="7"/>
</dbReference>
<protein>
    <recommendedName>
        <fullName evidence="10">Scavenger receptor cysteine-rich domain-containing protein DMBT1</fullName>
    </recommendedName>
    <alternativeName>
        <fullName evidence="11">Deleted in malignant brain tumors 1 protein</fullName>
    </alternativeName>
    <alternativeName>
        <fullName evidence="9">Hensin</fullName>
    </alternativeName>
</protein>
<dbReference type="InterPro" id="IPR055356">
    <property type="entry name" value="ZP-N"/>
</dbReference>
<organism evidence="16 17">
    <name type="scientific">Chrysemys picta bellii</name>
    <name type="common">Western painted turtle</name>
    <name type="synonym">Emys bellii</name>
    <dbReference type="NCBI Taxonomy" id="8478"/>
    <lineage>
        <taxon>Eukaryota</taxon>
        <taxon>Metazoa</taxon>
        <taxon>Chordata</taxon>
        <taxon>Craniata</taxon>
        <taxon>Vertebrata</taxon>
        <taxon>Euteleostomi</taxon>
        <taxon>Archelosauria</taxon>
        <taxon>Testudinata</taxon>
        <taxon>Testudines</taxon>
        <taxon>Cryptodira</taxon>
        <taxon>Durocryptodira</taxon>
        <taxon>Testudinoidea</taxon>
        <taxon>Emydidae</taxon>
        <taxon>Chrysemys</taxon>
    </lineage>
</organism>
<feature type="disulfide bond" evidence="12">
    <location>
        <begin position="332"/>
        <end position="393"/>
    </location>
</feature>
<evidence type="ECO:0000256" key="4">
    <source>
        <dbReference type="ARBA" id="ARBA00022729"/>
    </source>
</evidence>
<dbReference type="PROSITE" id="PS50287">
    <property type="entry name" value="SRCR_2"/>
    <property type="match status" value="7"/>
</dbReference>
<feature type="domain" description="SRCR" evidence="14">
    <location>
        <begin position="169"/>
        <end position="269"/>
    </location>
</feature>
<dbReference type="Gene3D" id="2.60.120.290">
    <property type="entry name" value="Spermadhesin, CUB domain"/>
    <property type="match status" value="1"/>
</dbReference>
<dbReference type="PRINTS" id="PR00258">
    <property type="entry name" value="SPERACTRCPTR"/>
</dbReference>
<dbReference type="InterPro" id="IPR000859">
    <property type="entry name" value="CUB_dom"/>
</dbReference>
<evidence type="ECO:0000256" key="6">
    <source>
        <dbReference type="ARBA" id="ARBA00022927"/>
    </source>
</evidence>
<feature type="disulfide bond" evidence="12">
    <location>
        <begin position="617"/>
        <end position="627"/>
    </location>
</feature>
<dbReference type="Pfam" id="PF00100">
    <property type="entry name" value="Zona_pellucida"/>
    <property type="match status" value="1"/>
</dbReference>
<dbReference type="GO" id="GO:0015031">
    <property type="term" value="P:protein transport"/>
    <property type="evidence" value="ECO:0007669"/>
    <property type="project" value="UniProtKB-KW"/>
</dbReference>
<dbReference type="GeneTree" id="ENSGT00950000183145"/>
<evidence type="ECO:0000259" key="13">
    <source>
        <dbReference type="PROSITE" id="PS01180"/>
    </source>
</evidence>
<keyword evidence="8" id="KW-0325">Glycoprotein</keyword>
<dbReference type="FunFam" id="3.10.250.10:FF:000009">
    <property type="entry name" value="WC1"/>
    <property type="match status" value="1"/>
</dbReference>
<dbReference type="SUPFAM" id="SSF56487">
    <property type="entry name" value="SRCR-like"/>
    <property type="match status" value="7"/>
</dbReference>
<feature type="domain" description="SRCR" evidence="14">
    <location>
        <begin position="294"/>
        <end position="394"/>
    </location>
</feature>
<feature type="domain" description="SRCR" evidence="14">
    <location>
        <begin position="420"/>
        <end position="519"/>
    </location>
</feature>
<dbReference type="Ensembl" id="ENSCPBT00000001325.1">
    <property type="protein sequence ID" value="ENSCPBP00000001068.1"/>
    <property type="gene ID" value="ENSCPBG00000000282.1"/>
</dbReference>
<feature type="disulfide bond" evidence="12">
    <location>
        <begin position="686"/>
        <end position="750"/>
    </location>
</feature>
<feature type="disulfide bond" evidence="12">
    <location>
        <begin position="61"/>
        <end position="125"/>
    </location>
</feature>
<dbReference type="Pfam" id="PF23344">
    <property type="entry name" value="ZP-N"/>
    <property type="match status" value="1"/>
</dbReference>
<feature type="domain" description="SRCR" evidence="14">
    <location>
        <begin position="36"/>
        <end position="136"/>
    </location>
</feature>
<evidence type="ECO:0000313" key="16">
    <source>
        <dbReference type="Ensembl" id="ENSCPBP00000001068.1"/>
    </source>
</evidence>
<evidence type="ECO:0000256" key="1">
    <source>
        <dbReference type="ARBA" id="ARBA00009931"/>
    </source>
</evidence>
<dbReference type="PROSITE" id="PS51034">
    <property type="entry name" value="ZP_2"/>
    <property type="match status" value="1"/>
</dbReference>
<dbReference type="InterPro" id="IPR055355">
    <property type="entry name" value="ZP-C"/>
</dbReference>
<dbReference type="SMART" id="SM00042">
    <property type="entry name" value="CUB"/>
    <property type="match status" value="1"/>
</dbReference>
<feature type="disulfide bond" evidence="12">
    <location>
        <begin position="207"/>
        <end position="268"/>
    </location>
</feature>
<feature type="disulfide bond" evidence="12">
    <location>
        <begin position="842"/>
        <end position="906"/>
    </location>
</feature>
<sequence length="1327" mass="147611">SQWITWITWIDRSSAVIKTAPITTHPPFSSHSWLALRLVNSLSRCEGRVEVYYAGSWGTVCDDSWDLNDANVVCRQLGCGYGVAAKTNAYYGQGSGNIVLDDVSCRGWEYSLWDCPHSGWLSHNCGHSEDAGVICSGKYQKFAVDLQVNDHWSNAVLYVGQIDPSWLALRLVNSFSRCEGRVEVYYAGSWGTVCDDSWDLNDANVVCRQLGCGYGVAAKGGAYYGQGSGNIVLDDVSCRGWEYSLWDCPHSGWLSHNCGHSEDAGVICSDFIPNSTEVNEFSPAYIKFEFRLALRLVNSLSRCEGRVEVYYAGSWGTVCDDSWDLNDANVVCRQLECGYGVAAKTNAYYGEGSGNIVLDDVSCIGSEYSLWDCPHSGWLSHNCGHSEDAGVICSGKYQDTTIPDTNTTTAPETAIYYLVLELANGPNRCAGRVEILHFEDWVKVCGDLWDMNDARVVCRQLDCGEPVAALRNSYFGEGSIDPWMTKVSCTGSEDMLWSCPYEYAHYSCGVYGDASVICSTTPTYETTTTIPETIPTMTPEPTTTLLLLELVNGSNHCAGCVEILHFEGWVKVCGDLWDMNDAQVVCRQLGCGEPVAALRNSYFGEGSTDPWMTKVSCTGSEDMLWYCPYENWPNSCGFYGDAGVICSGTYSFFFELCRLALRLVNSLSRCEGRVEVYYAGSWGTVCDDSWDFNDANVVCQQLGCGYGVAAKTNAYYGQGSGNIVLDNVSCRGSEYSLWDCPHSGWLSHNCGHSEDAGVICSGKYQEFAVIQRANFKSGTGYKCFSVLVQQYLLNCTGPSHTPTLAYYTPGTLRWLALRLVNSLSRCEGRVEVYYAGSWGTVCDDSWDLNDANVVCRQLECGYGVAAKSGAYYGQGTGNIVLDGVHCRGSEYSLWDCPHSGWLSHNCGHSEDAGVICSGKYQEFAAKYTCGGVLQYSSGTFQSPFYPNNADCVWEIEAVSNYRITLSFRDISTEGGRCQHDYIEIYDGPLYTSPLLGKICYGSYLTYTSSSNLMTVRFHSDSSITNRGFRADYYNIPADQNTVLLCLPEYMHAVVKRAYLLSQGYTAENVRLNDPYCKPKITTNDIIFNIPYNGCGTRREGNSNTIMYSNLIKATSSGYIIKREKDLHLHVNCKMLQNTWKEIMYVAQDVAEDVTEVNETQYSRYDVNISFYESPSFSRPVYDSPYYVRLNQNLFLQASIHSSDPNLALFLDTCVASPNPSSVTSTTYDIIRNGCARDPTYGTYYSPYSSTIRFKFNAFKFVNQYSSVYLQFKMVVCRVYDYSSRCYQGCIPRSKRDTSSYQEKVDVVVGPIELWKEGTENRNAGKCK</sequence>